<dbReference type="InterPro" id="IPR026983">
    <property type="entry name" value="DHC"/>
</dbReference>
<keyword evidence="8" id="KW-0243">Dynein</keyword>
<evidence type="ECO:0000256" key="3">
    <source>
        <dbReference type="ARBA" id="ARBA00022490"/>
    </source>
</evidence>
<dbReference type="GO" id="GO:0005524">
    <property type="term" value="F:ATP binding"/>
    <property type="evidence" value="ECO:0007669"/>
    <property type="project" value="UniProtKB-KW"/>
</dbReference>
<feature type="coiled-coil region" evidence="14">
    <location>
        <begin position="297"/>
        <end position="324"/>
    </location>
</feature>
<evidence type="ECO:0000256" key="14">
    <source>
        <dbReference type="SAM" id="Coils"/>
    </source>
</evidence>
<evidence type="ECO:0000256" key="9">
    <source>
        <dbReference type="ARBA" id="ARBA00023054"/>
    </source>
</evidence>
<evidence type="ECO:0000256" key="1">
    <source>
        <dbReference type="ARBA" id="ARBA00004430"/>
    </source>
</evidence>
<evidence type="ECO:0000259" key="16">
    <source>
        <dbReference type="Pfam" id="PF12780"/>
    </source>
</evidence>
<dbReference type="FunFam" id="1.10.8.1220:FF:000001">
    <property type="entry name" value="Dynein axonemal heavy chain 5"/>
    <property type="match status" value="1"/>
</dbReference>
<dbReference type="PANTHER" id="PTHR46532">
    <property type="entry name" value="MALE FERTILITY FACTOR KL5"/>
    <property type="match status" value="1"/>
</dbReference>
<dbReference type="EMBL" id="VXIV02001743">
    <property type="protein sequence ID" value="KAF6030173.1"/>
    <property type="molecule type" value="Genomic_DNA"/>
</dbReference>
<dbReference type="SUPFAM" id="SSF52540">
    <property type="entry name" value="P-loop containing nucleoside triphosphate hydrolases"/>
    <property type="match status" value="1"/>
</dbReference>
<dbReference type="Pfam" id="PF12781">
    <property type="entry name" value="AAA_9"/>
    <property type="match status" value="1"/>
</dbReference>
<evidence type="ECO:0000259" key="15">
    <source>
        <dbReference type="Pfam" id="PF12777"/>
    </source>
</evidence>
<dbReference type="OrthoDB" id="10251809at2759"/>
<reference evidence="18" key="1">
    <citation type="submission" date="2020-06" db="EMBL/GenBank/DDBJ databases">
        <title>Draft genome of Bugula neritina, a colonial animal packing powerful symbionts and potential medicines.</title>
        <authorList>
            <person name="Rayko M."/>
        </authorList>
    </citation>
    <scope>NUCLEOTIDE SEQUENCE [LARGE SCALE GENOMIC DNA]</scope>
    <source>
        <strain evidence="18">Kwan_BN1</strain>
    </source>
</reference>
<feature type="domain" description="Dynein heavy chain AAA module D4" evidence="16">
    <location>
        <begin position="13"/>
        <end position="275"/>
    </location>
</feature>
<dbReference type="GO" id="GO:0007018">
    <property type="term" value="P:microtubule-based movement"/>
    <property type="evidence" value="ECO:0007669"/>
    <property type="project" value="InterPro"/>
</dbReference>
<evidence type="ECO:0000256" key="4">
    <source>
        <dbReference type="ARBA" id="ARBA00022701"/>
    </source>
</evidence>
<evidence type="ECO:0000256" key="7">
    <source>
        <dbReference type="ARBA" id="ARBA00022840"/>
    </source>
</evidence>
<evidence type="ECO:0000256" key="13">
    <source>
        <dbReference type="ARBA" id="ARBA00023273"/>
    </source>
</evidence>
<dbReference type="InterPro" id="IPR027417">
    <property type="entry name" value="P-loop_NTPase"/>
</dbReference>
<evidence type="ECO:0000259" key="17">
    <source>
        <dbReference type="Pfam" id="PF12781"/>
    </source>
</evidence>
<protein>
    <submittedName>
        <fullName evidence="18">Uncharacterized protein</fullName>
    </submittedName>
</protein>
<comment type="similarity">
    <text evidence="2">Belongs to the dynein heavy chain family.</text>
</comment>
<evidence type="ECO:0000256" key="10">
    <source>
        <dbReference type="ARBA" id="ARBA00023069"/>
    </source>
</evidence>
<keyword evidence="3" id="KW-0963">Cytoplasm</keyword>
<evidence type="ECO:0000256" key="6">
    <source>
        <dbReference type="ARBA" id="ARBA00022741"/>
    </source>
</evidence>
<keyword evidence="10" id="KW-0969">Cilium</keyword>
<dbReference type="InterPro" id="IPR024317">
    <property type="entry name" value="Dynein_heavy_chain_D4_dom"/>
</dbReference>
<keyword evidence="4" id="KW-0493">Microtubule</keyword>
<evidence type="ECO:0000313" key="19">
    <source>
        <dbReference type="Proteomes" id="UP000593567"/>
    </source>
</evidence>
<comment type="caution">
    <text evidence="18">The sequence shown here is derived from an EMBL/GenBank/DDBJ whole genome shotgun (WGS) entry which is preliminary data.</text>
</comment>
<keyword evidence="7" id="KW-0067">ATP-binding</keyword>
<dbReference type="InterPro" id="IPR024743">
    <property type="entry name" value="Dynein_HC_stalk"/>
</dbReference>
<evidence type="ECO:0000256" key="12">
    <source>
        <dbReference type="ARBA" id="ARBA00023212"/>
    </source>
</evidence>
<keyword evidence="19" id="KW-1185">Reference proteome</keyword>
<dbReference type="Pfam" id="PF12777">
    <property type="entry name" value="MT"/>
    <property type="match status" value="1"/>
</dbReference>
<evidence type="ECO:0000256" key="2">
    <source>
        <dbReference type="ARBA" id="ARBA00008887"/>
    </source>
</evidence>
<feature type="domain" description="Dynein heavy chain coiled coil stalk" evidence="15">
    <location>
        <begin position="289"/>
        <end position="634"/>
    </location>
</feature>
<keyword evidence="6" id="KW-0547">Nucleotide-binding</keyword>
<dbReference type="FunFam" id="1.20.920.20:FF:000004">
    <property type="entry name" value="Dynein axonemal heavy chain 5"/>
    <property type="match status" value="1"/>
</dbReference>
<feature type="domain" description="Dynein heavy chain ATP-binding dynein motor region" evidence="17">
    <location>
        <begin position="662"/>
        <end position="871"/>
    </location>
</feature>
<comment type="subcellular location">
    <subcellularLocation>
        <location evidence="1">Cytoplasm</location>
        <location evidence="1">Cytoskeleton</location>
        <location evidence="1">Cilium axoneme</location>
    </subcellularLocation>
</comment>
<dbReference type="GO" id="GO:0031514">
    <property type="term" value="C:motile cilium"/>
    <property type="evidence" value="ECO:0007669"/>
    <property type="project" value="UniProtKB-ARBA"/>
</dbReference>
<sequence length="966" mass="109143">MQQYNETVRGGQMDLVFFKDAMTHLVKISRVIRTPRGHALLVGVGGSGKQSLTRLASYIAGYKTFQITLSRSYNVGNLMEDLKFLYKTAGHEGKGITFLFTDNEIKDENFLEYLNNMLASGEVSNLFARDEMDEILNELIGPMKREYPRRVPSLEQLYEYYLERCRQNLHVVLCFSPVGEKFRNRSLKFPGLISGCTMDWFQRWPKDALVAVSSHFISKFEMDATPQVKTSLMQAMGEFQDLVAELCTEYFQRFRRQTHVTPKSYLSFLSGYKTIYDAKRQEIGILAKRMDTGLTKLLEATESVNQLSKELVVKEKELAVASKEAEIVLADVAVKAASAEKVKAQVQVVKDKAQAIVDAITADKTVAEAKLEAARPALEEAEAALQTIKPAHISTVRKLGKPPHLIMRIMDCVILLFQRKIDPVQKDPEKETIKPSWGEALKLMSSNTFLPGLMDFPKDTITEETVELLAAYLDQDDYNLETAKKVCGDVAGLSSWTMAMSFFFSINKEVLPLKANLIVQEAKFNVAQADLNAAQAQLDAKQKELDVVQAVYDAAMKKKQELLDDAESCRRKMSNATMLIDGLSGERVRWTEASKSFADQIHRLVGDVLLATGFLSYAGPFNQEFRSLMLKTWRKEMTGKKIPFTDELELVGMLVDNATIAEWNLEGLPNDALSIQNGLIVTKASRFPLLIDPQMQGKTWIKSREKNNELQVTSLNHKYFRQHLEDSLSLGRPIIIEDVGEELDPALDNVLEKNFIKSGSTFKVKVGDKEVDVMTGFRLYITTKLANPAYTPEVSAKTSIIDFTVTMKGLEDQLLGIVINTEKQELESERTKLLEDVAANKRKTQELEDNLLYRLTSTEGSLVEDESLIQEKLNIAAETNIKINAAREEFRPVASRGSIIYFLVVEMSMVNTMYQTSLKQFLEIFDRSMARSQKSPITGKRIANIIEYLTFEAFCYTTRGSMKWTR</sequence>
<keyword evidence="11" id="KW-0505">Motor protein</keyword>
<dbReference type="Gene3D" id="6.10.140.1060">
    <property type="match status" value="1"/>
</dbReference>
<name>A0A7J7JWA7_BUGNE</name>
<dbReference type="Gene3D" id="3.40.50.300">
    <property type="entry name" value="P-loop containing nucleotide triphosphate hydrolases"/>
    <property type="match status" value="2"/>
</dbReference>
<organism evidence="18 19">
    <name type="scientific">Bugula neritina</name>
    <name type="common">Brown bryozoan</name>
    <name type="synonym">Sertularia neritina</name>
    <dbReference type="NCBI Taxonomy" id="10212"/>
    <lineage>
        <taxon>Eukaryota</taxon>
        <taxon>Metazoa</taxon>
        <taxon>Spiralia</taxon>
        <taxon>Lophotrochozoa</taxon>
        <taxon>Bryozoa</taxon>
        <taxon>Gymnolaemata</taxon>
        <taxon>Cheilostomatida</taxon>
        <taxon>Flustrina</taxon>
        <taxon>Buguloidea</taxon>
        <taxon>Bugulidae</taxon>
        <taxon>Bugula</taxon>
    </lineage>
</organism>
<dbReference type="InterPro" id="IPR035706">
    <property type="entry name" value="AAA_9"/>
</dbReference>
<keyword evidence="12" id="KW-0206">Cytoskeleton</keyword>
<dbReference type="Pfam" id="PF12780">
    <property type="entry name" value="AAA_8"/>
    <property type="match status" value="1"/>
</dbReference>
<keyword evidence="9 14" id="KW-0175">Coiled coil</keyword>
<accession>A0A7J7JWA7</accession>
<evidence type="ECO:0000313" key="18">
    <source>
        <dbReference type="EMBL" id="KAF6030173.1"/>
    </source>
</evidence>
<proteinExistence type="inferred from homology"/>
<dbReference type="Proteomes" id="UP000593567">
    <property type="component" value="Unassembled WGS sequence"/>
</dbReference>
<dbReference type="Gene3D" id="1.20.920.20">
    <property type="match status" value="1"/>
</dbReference>
<dbReference type="GO" id="GO:0005858">
    <property type="term" value="C:axonemal dynein complex"/>
    <property type="evidence" value="ECO:0007669"/>
    <property type="project" value="TreeGrafter"/>
</dbReference>
<dbReference type="FunFam" id="3.40.50.300:FF:002141">
    <property type="entry name" value="Dynein heavy chain"/>
    <property type="match status" value="1"/>
</dbReference>
<evidence type="ECO:0000256" key="5">
    <source>
        <dbReference type="ARBA" id="ARBA00022737"/>
    </source>
</evidence>
<dbReference type="GO" id="GO:0045505">
    <property type="term" value="F:dynein intermediate chain binding"/>
    <property type="evidence" value="ECO:0007669"/>
    <property type="project" value="InterPro"/>
</dbReference>
<dbReference type="AlphaFoldDB" id="A0A7J7JWA7"/>
<dbReference type="Gene3D" id="1.10.8.1220">
    <property type="match status" value="1"/>
</dbReference>
<gene>
    <name evidence="18" type="ORF">EB796_011519</name>
</gene>
<dbReference type="FunFam" id="3.40.50.300:FF:000049">
    <property type="entry name" value="Dynein, axonemal, heavy chain 5"/>
    <property type="match status" value="1"/>
</dbReference>
<feature type="coiled-coil region" evidence="14">
    <location>
        <begin position="524"/>
        <end position="572"/>
    </location>
</feature>
<evidence type="ECO:0000256" key="8">
    <source>
        <dbReference type="ARBA" id="ARBA00023017"/>
    </source>
</evidence>
<dbReference type="PANTHER" id="PTHR46532:SF4">
    <property type="entry name" value="AAA+ ATPASE DOMAIN-CONTAINING PROTEIN"/>
    <property type="match status" value="1"/>
</dbReference>
<evidence type="ECO:0000256" key="11">
    <source>
        <dbReference type="ARBA" id="ARBA00023175"/>
    </source>
</evidence>
<dbReference type="GO" id="GO:0005874">
    <property type="term" value="C:microtubule"/>
    <property type="evidence" value="ECO:0007669"/>
    <property type="project" value="UniProtKB-KW"/>
</dbReference>
<keyword evidence="5" id="KW-0677">Repeat</keyword>
<keyword evidence="13" id="KW-0966">Cell projection</keyword>
<dbReference type="GO" id="GO:0051959">
    <property type="term" value="F:dynein light intermediate chain binding"/>
    <property type="evidence" value="ECO:0007669"/>
    <property type="project" value="InterPro"/>
</dbReference>